<dbReference type="InterPro" id="IPR000326">
    <property type="entry name" value="PAP2/HPO"/>
</dbReference>
<keyword evidence="4" id="KW-1185">Reference proteome</keyword>
<dbReference type="PANTHER" id="PTHR14969">
    <property type="entry name" value="SPHINGOSINE-1-PHOSPHATE PHOSPHOHYDROLASE"/>
    <property type="match status" value="1"/>
</dbReference>
<proteinExistence type="predicted"/>
<keyword evidence="1" id="KW-0812">Transmembrane</keyword>
<dbReference type="Gene3D" id="1.20.144.10">
    <property type="entry name" value="Phosphatidic acid phosphatase type 2/haloperoxidase"/>
    <property type="match status" value="1"/>
</dbReference>
<feature type="transmembrane region" description="Helical" evidence="1">
    <location>
        <begin position="155"/>
        <end position="172"/>
    </location>
</feature>
<dbReference type="PANTHER" id="PTHR14969:SF13">
    <property type="entry name" value="AT30094P"/>
    <property type="match status" value="1"/>
</dbReference>
<feature type="domain" description="Phosphatidic acid phosphatase type 2/haloperoxidase" evidence="2">
    <location>
        <begin position="156"/>
        <end position="267"/>
    </location>
</feature>
<dbReference type="SMART" id="SM00014">
    <property type="entry name" value="acidPPc"/>
    <property type="match status" value="1"/>
</dbReference>
<keyword evidence="1" id="KW-1133">Transmembrane helix</keyword>
<dbReference type="Proteomes" id="UP000295334">
    <property type="component" value="Unassembled WGS sequence"/>
</dbReference>
<dbReference type="CDD" id="cd03392">
    <property type="entry name" value="PAP2_like_2"/>
    <property type="match status" value="1"/>
</dbReference>
<comment type="caution">
    <text evidence="3">The sequence shown here is derived from an EMBL/GenBank/DDBJ whole genome shotgun (WGS) entry which is preliminary data.</text>
</comment>
<organism evidence="3 4">
    <name type="scientific">Flaviaesturariibacter flavus</name>
    <dbReference type="NCBI Taxonomy" id="2502780"/>
    <lineage>
        <taxon>Bacteria</taxon>
        <taxon>Pseudomonadati</taxon>
        <taxon>Bacteroidota</taxon>
        <taxon>Chitinophagia</taxon>
        <taxon>Chitinophagales</taxon>
        <taxon>Chitinophagaceae</taxon>
        <taxon>Flaviaestuariibacter</taxon>
    </lineage>
</organism>
<dbReference type="InterPro" id="IPR036938">
    <property type="entry name" value="PAP2/HPO_sf"/>
</dbReference>
<reference evidence="3 4" key="1">
    <citation type="submission" date="2019-03" db="EMBL/GenBank/DDBJ databases">
        <authorList>
            <person name="Kim M.K.M."/>
        </authorList>
    </citation>
    <scope>NUCLEOTIDE SEQUENCE [LARGE SCALE GENOMIC DNA]</scope>
    <source>
        <strain evidence="3 4">17J68-12</strain>
    </source>
</reference>
<gene>
    <name evidence="3" type="ORF">EPD60_16325</name>
</gene>
<feature type="transmembrane region" description="Helical" evidence="1">
    <location>
        <begin position="221"/>
        <end position="240"/>
    </location>
</feature>
<dbReference type="SUPFAM" id="SSF48317">
    <property type="entry name" value="Acid phosphatase/Vanadium-dependent haloperoxidase"/>
    <property type="match status" value="1"/>
</dbReference>
<keyword evidence="1" id="KW-0472">Membrane</keyword>
<feature type="transmembrane region" description="Helical" evidence="1">
    <location>
        <begin position="192"/>
        <end position="214"/>
    </location>
</feature>
<protein>
    <submittedName>
        <fullName evidence="3">Phosphatase PAP2 family protein</fullName>
    </submittedName>
</protein>
<feature type="transmembrane region" description="Helical" evidence="1">
    <location>
        <begin position="69"/>
        <end position="91"/>
    </location>
</feature>
<evidence type="ECO:0000313" key="3">
    <source>
        <dbReference type="EMBL" id="TCJ12118.1"/>
    </source>
</evidence>
<sequence>MTHGCTIIFLETERNPVRKPMIDARKVACDGSVTQRGQRFAYISLVYLLSTMKQRPDKASFLRRYIRKLSLRMIIFLSLFFLVVFGFTFIVHEVLSEREDVVDFRIFRFLAAHVITPDLTSVMKAVTYFASATFLQVAYALLFLTYLLLKNTKRAFEIIVVGVGGFIVNYFMKLSFHRPRPVNPLVDPLANFSFPSGHATSGFIFYGLLAYLIWKTELAKPIKYAIGCLLVGFSLLIGFSRMYLRVHYPSDVAAGVCIGFAWLLLTIYFMEKLKKKADREQKELVTHPNAT</sequence>
<evidence type="ECO:0000256" key="1">
    <source>
        <dbReference type="SAM" id="Phobius"/>
    </source>
</evidence>
<feature type="transmembrane region" description="Helical" evidence="1">
    <location>
        <begin position="252"/>
        <end position="270"/>
    </location>
</feature>
<dbReference type="OrthoDB" id="9773582at2"/>
<evidence type="ECO:0000313" key="4">
    <source>
        <dbReference type="Proteomes" id="UP000295334"/>
    </source>
</evidence>
<name>A0A4R1B6X2_9BACT</name>
<accession>A0A4R1B6X2</accession>
<dbReference type="Pfam" id="PF01569">
    <property type="entry name" value="PAP2"/>
    <property type="match status" value="1"/>
</dbReference>
<dbReference type="AlphaFoldDB" id="A0A4R1B6X2"/>
<feature type="transmembrane region" description="Helical" evidence="1">
    <location>
        <begin position="126"/>
        <end position="148"/>
    </location>
</feature>
<dbReference type="EMBL" id="SJZI01000052">
    <property type="protein sequence ID" value="TCJ12118.1"/>
    <property type="molecule type" value="Genomic_DNA"/>
</dbReference>
<evidence type="ECO:0000259" key="2">
    <source>
        <dbReference type="SMART" id="SM00014"/>
    </source>
</evidence>